<evidence type="ECO:0000313" key="3">
    <source>
        <dbReference type="EMBL" id="CRL44617.1"/>
    </source>
</evidence>
<evidence type="ECO:0000313" key="2">
    <source>
        <dbReference type="EMBL" id="BAE74055.1"/>
    </source>
</evidence>
<dbReference type="Proteomes" id="UP000001932">
    <property type="component" value="Chromosome"/>
</dbReference>
<sequence length="220" mass="23313">MGRGRGISNEHGPHTPIAGRLPPSSRKVASPLTQPGFDSLLSATPPLHILLTAMDFSWAACAIASGALEHSDPLTSCALLWSSKTLALDAFQRQSPAALKYGNNEVNNFSDYRLQDDLVAGACIFSQTRVQPDHHGAMLAAGPFPAQFAGPSLLQGQAAVGQMHSIDHPLLLLASYAAGAVPMMTGCGCAFSAVKGSADLLFFYRSSVRAWRWLHVASSR</sequence>
<dbReference type="AlphaFoldDB" id="Q2NUX0"/>
<organism evidence="2 4">
    <name type="scientific">Sodalis glossinidius (strain morsitans)</name>
    <dbReference type="NCBI Taxonomy" id="343509"/>
    <lineage>
        <taxon>Bacteria</taxon>
        <taxon>Pseudomonadati</taxon>
        <taxon>Pseudomonadota</taxon>
        <taxon>Gammaproteobacteria</taxon>
        <taxon>Enterobacterales</taxon>
        <taxon>Bruguierivoracaceae</taxon>
        <taxon>Sodalis</taxon>
    </lineage>
</organism>
<reference evidence="2 4" key="1">
    <citation type="journal article" date="2006" name="Genome Res.">
        <title>Massive genome erosion and functional adaptations provide insights into the symbiotic lifestyle of Sodalis glossinidius in the tsetse host.</title>
        <authorList>
            <person name="Toh H."/>
            <person name="Weiss B.L."/>
            <person name="Perkin S.A.H."/>
            <person name="Yamashita A."/>
            <person name="Oshima K."/>
            <person name="Hattori M."/>
            <person name="Aksoy S."/>
        </authorList>
    </citation>
    <scope>NUCLEOTIDE SEQUENCE [LARGE SCALE GENOMIC DNA]</scope>
    <source>
        <strain evidence="4">morsitans</strain>
        <strain evidence="2">Morsitans</strain>
    </source>
</reference>
<keyword evidence="4" id="KW-1185">Reference proteome</keyword>
<dbReference type="KEGG" id="sgl:SG0780"/>
<protein>
    <submittedName>
        <fullName evidence="2">Uncharacterized protein</fullName>
    </submittedName>
</protein>
<evidence type="ECO:0000256" key="1">
    <source>
        <dbReference type="SAM" id="MobiDB-lite"/>
    </source>
</evidence>
<evidence type="ECO:0000313" key="5">
    <source>
        <dbReference type="Proteomes" id="UP000245838"/>
    </source>
</evidence>
<dbReference type="EMBL" id="LN854557">
    <property type="protein sequence ID" value="CRL44617.1"/>
    <property type="molecule type" value="Genomic_DNA"/>
</dbReference>
<dbReference type="EMBL" id="AP008232">
    <property type="protein sequence ID" value="BAE74055.1"/>
    <property type="molecule type" value="Genomic_DNA"/>
</dbReference>
<gene>
    <name evidence="2" type="ordered locus">SG0780</name>
    <name evidence="3" type="ORF">SGGMMB4_01814</name>
</gene>
<name>Q2NUX0_SODGM</name>
<dbReference type="HOGENOM" id="CLU_1255271_0_0_6"/>
<reference evidence="3 5" key="2">
    <citation type="submission" date="2015-05" db="EMBL/GenBank/DDBJ databases">
        <authorList>
            <person name="Goodhead I."/>
        </authorList>
    </citation>
    <scope>NUCLEOTIDE SEQUENCE [LARGE SCALE GENOMIC DNA]</scope>
    <source>
        <strain evidence="3">B4</strain>
        <strain evidence="5">morsitans</strain>
    </source>
</reference>
<dbReference type="Proteomes" id="UP000245838">
    <property type="component" value="Chromosome sggmmb4_Chromosome"/>
</dbReference>
<proteinExistence type="predicted"/>
<dbReference type="RefSeq" id="WP_011410643.1">
    <property type="nucleotide sequence ID" value="NC_007712.1"/>
</dbReference>
<accession>Q2NUX0</accession>
<feature type="region of interest" description="Disordered" evidence="1">
    <location>
        <begin position="1"/>
        <end position="29"/>
    </location>
</feature>
<evidence type="ECO:0000313" key="4">
    <source>
        <dbReference type="Proteomes" id="UP000001932"/>
    </source>
</evidence>